<dbReference type="PANTHER" id="PTHR20908:SF1">
    <property type="entry name" value="LD15586P"/>
    <property type="match status" value="1"/>
</dbReference>
<dbReference type="OrthoDB" id="77878at2759"/>
<dbReference type="Proteomes" id="UP000838412">
    <property type="component" value="Chromosome 1"/>
</dbReference>
<accession>A0A8J9VBY1</accession>
<gene>
    <name evidence="1" type="primary">Hypp695</name>
    <name evidence="1" type="ORF">BLAG_LOCUS2137</name>
</gene>
<evidence type="ECO:0000313" key="2">
    <source>
        <dbReference type="Proteomes" id="UP000838412"/>
    </source>
</evidence>
<keyword evidence="2" id="KW-1185">Reference proteome</keyword>
<proteinExistence type="predicted"/>
<dbReference type="GO" id="GO:0017171">
    <property type="term" value="F:serine hydrolase activity"/>
    <property type="evidence" value="ECO:0007669"/>
    <property type="project" value="TreeGrafter"/>
</dbReference>
<protein>
    <submittedName>
        <fullName evidence="1">Hypp695 protein</fullName>
    </submittedName>
</protein>
<reference evidence="1" key="1">
    <citation type="submission" date="2022-01" db="EMBL/GenBank/DDBJ databases">
        <authorList>
            <person name="Braso-Vives M."/>
        </authorList>
    </citation>
    <scope>NUCLEOTIDE SEQUENCE</scope>
</reference>
<dbReference type="InterPro" id="IPR029058">
    <property type="entry name" value="AB_hydrolase_fold"/>
</dbReference>
<sequence>MTRLCGVRGNNMAIFLKKGLQYWFGVRGLASFQRRGLTSVNDFPDKTTDIEQMQANTKTIQAPPVGQSQFNVRAVTKHIEVQSTSDRSPLTDNRPLVLLFSWLYASRKVLDKHRVLYHRRGYDVLTVKGDPRYAFSTTGFGSKIAIDALKFLKADGRPKQPLLVHSVSVGFVPYAMLLKHAQENMEYADVPGRVVGQVFDGPVGDTKGSAVGVGKSINNRIGKILYTGAVWSYFTFVPGVQKSQDFTRSYWETQIPKTPILLYGCHNDPMSTKEYNERCVEGWRKLGCDVRLQFWDDSSHSNHMRLHRDEYVSALDNYLDTLDLEL</sequence>
<name>A0A8J9VBY1_BRALA</name>
<dbReference type="SUPFAM" id="SSF53474">
    <property type="entry name" value="alpha/beta-Hydrolases"/>
    <property type="match status" value="1"/>
</dbReference>
<dbReference type="AlphaFoldDB" id="A0A8J9VBY1"/>
<evidence type="ECO:0000313" key="1">
    <source>
        <dbReference type="EMBL" id="CAH1233358.1"/>
    </source>
</evidence>
<dbReference type="Pfam" id="PF05705">
    <property type="entry name" value="DUF829"/>
    <property type="match status" value="1"/>
</dbReference>
<dbReference type="InterPro" id="IPR008547">
    <property type="entry name" value="DUF829_TMEM53"/>
</dbReference>
<organism evidence="1 2">
    <name type="scientific">Branchiostoma lanceolatum</name>
    <name type="common">Common lancelet</name>
    <name type="synonym">Amphioxus lanceolatum</name>
    <dbReference type="NCBI Taxonomy" id="7740"/>
    <lineage>
        <taxon>Eukaryota</taxon>
        <taxon>Metazoa</taxon>
        <taxon>Chordata</taxon>
        <taxon>Cephalochordata</taxon>
        <taxon>Leptocardii</taxon>
        <taxon>Amphioxiformes</taxon>
        <taxon>Branchiostomatidae</taxon>
        <taxon>Branchiostoma</taxon>
    </lineage>
</organism>
<dbReference type="EMBL" id="OV696686">
    <property type="protein sequence ID" value="CAH1233358.1"/>
    <property type="molecule type" value="Genomic_DNA"/>
</dbReference>
<dbReference type="PANTHER" id="PTHR20908">
    <property type="entry name" value="LD15586P"/>
    <property type="match status" value="1"/>
</dbReference>